<dbReference type="InterPro" id="IPR040141">
    <property type="entry name" value="ZPR1"/>
</dbReference>
<dbReference type="InterPro" id="IPR042451">
    <property type="entry name" value="ZPR1_A/B_dom"/>
</dbReference>
<proteinExistence type="inferred from homology"/>
<keyword evidence="2" id="KW-0479">Metal-binding</keyword>
<dbReference type="Pfam" id="PF22794">
    <property type="entry name" value="jr-ZPR1"/>
    <property type="match status" value="1"/>
</dbReference>
<evidence type="ECO:0000256" key="4">
    <source>
        <dbReference type="ARBA" id="ARBA00022833"/>
    </source>
</evidence>
<sequence>MIIAKALRKPAAPLAAVELYHNATNNLKSTVSSIGTSASPPGPASLVDKHQQPPQQALELLQEGLSWPARLPHLDGVLLCYDTTDPDALDHLRPLLHTFWTRGGISLIVSACNSDKELEGGVDAPGKKMRSSFNWIVKAFKEARGKHWSYCLLDEHPGLDVWGQRGSRASLLVALMKTTTTRGGGDGSTGLRTTGADMSEDEEEELADNLPDEPTLPRRKIEIPHFKEIILMSTNCASCGYKDNKVKSATAISPKGTKLVLRVTDKEDLARDILKSETAKLTIPEIDLHLNPGMLGGRFTTLEGLLGGRFTTLEGLLVQVFKELDQKVFTTGDSVSLPVAQKPPSSAAAGVQEQQEG</sequence>
<gene>
    <name evidence="7" type="ORF">PtA15_2A303</name>
</gene>
<dbReference type="RefSeq" id="XP_053017545.1">
    <property type="nucleotide sequence ID" value="XM_053166311.1"/>
</dbReference>
<feature type="region of interest" description="Disordered" evidence="5">
    <location>
        <begin position="335"/>
        <end position="357"/>
    </location>
</feature>
<evidence type="ECO:0000256" key="2">
    <source>
        <dbReference type="ARBA" id="ARBA00022723"/>
    </source>
</evidence>
<dbReference type="InterPro" id="IPR056180">
    <property type="entry name" value="ZPR1_jr_dom"/>
</dbReference>
<feature type="region of interest" description="Disordered" evidence="5">
    <location>
        <begin position="31"/>
        <end position="52"/>
    </location>
</feature>
<feature type="domain" description="Zinc finger ZPR1-type" evidence="6">
    <location>
        <begin position="218"/>
        <end position="338"/>
    </location>
</feature>
<name>A0ABY7CB33_9BASI</name>
<evidence type="ECO:0000313" key="7">
    <source>
        <dbReference type="EMBL" id="WAQ81990.1"/>
    </source>
</evidence>
<dbReference type="Gene3D" id="2.20.25.420">
    <property type="entry name" value="ZPR1, zinc finger domain"/>
    <property type="match status" value="1"/>
</dbReference>
<evidence type="ECO:0000256" key="1">
    <source>
        <dbReference type="ARBA" id="ARBA00008354"/>
    </source>
</evidence>
<evidence type="ECO:0000313" key="8">
    <source>
        <dbReference type="Proteomes" id="UP001164743"/>
    </source>
</evidence>
<feature type="compositionally biased region" description="Acidic residues" evidence="5">
    <location>
        <begin position="198"/>
        <end position="211"/>
    </location>
</feature>
<dbReference type="InterPro" id="IPR004457">
    <property type="entry name" value="Znf_ZPR1"/>
</dbReference>
<feature type="region of interest" description="Disordered" evidence="5">
    <location>
        <begin position="181"/>
        <end position="217"/>
    </location>
</feature>
<keyword evidence="3" id="KW-0863">Zinc-finger</keyword>
<accession>A0ABY7CB33</accession>
<evidence type="ECO:0000259" key="6">
    <source>
        <dbReference type="SMART" id="SM00709"/>
    </source>
</evidence>
<dbReference type="EMBL" id="CP110422">
    <property type="protein sequence ID" value="WAQ81990.1"/>
    <property type="molecule type" value="Genomic_DNA"/>
</dbReference>
<keyword evidence="4" id="KW-0862">Zinc</keyword>
<evidence type="ECO:0000256" key="3">
    <source>
        <dbReference type="ARBA" id="ARBA00022771"/>
    </source>
</evidence>
<keyword evidence="8" id="KW-1185">Reference proteome</keyword>
<reference evidence="7" key="1">
    <citation type="submission" date="2022-10" db="EMBL/GenBank/DDBJ databases">
        <title>Puccinia triticina Genome sequencing and assembly.</title>
        <authorList>
            <person name="Li C."/>
        </authorList>
    </citation>
    <scope>NUCLEOTIDE SEQUENCE</scope>
    <source>
        <strain evidence="7">Pt15</strain>
    </source>
</reference>
<dbReference type="PANTHER" id="PTHR10876">
    <property type="entry name" value="ZINC FINGER PROTEIN ZPR1"/>
    <property type="match status" value="1"/>
</dbReference>
<dbReference type="NCBIfam" id="TIGR00310">
    <property type="entry name" value="ZPR1_znf"/>
    <property type="match status" value="1"/>
</dbReference>
<dbReference type="Proteomes" id="UP001164743">
    <property type="component" value="Chromosome 2A"/>
</dbReference>
<dbReference type="SMART" id="SM00709">
    <property type="entry name" value="Zpr1"/>
    <property type="match status" value="1"/>
</dbReference>
<organism evidence="7 8">
    <name type="scientific">Puccinia triticina</name>
    <dbReference type="NCBI Taxonomy" id="208348"/>
    <lineage>
        <taxon>Eukaryota</taxon>
        <taxon>Fungi</taxon>
        <taxon>Dikarya</taxon>
        <taxon>Basidiomycota</taxon>
        <taxon>Pucciniomycotina</taxon>
        <taxon>Pucciniomycetes</taxon>
        <taxon>Pucciniales</taxon>
        <taxon>Pucciniaceae</taxon>
        <taxon>Puccinia</taxon>
    </lineage>
</organism>
<dbReference type="InterPro" id="IPR042452">
    <property type="entry name" value="ZPR1_Znf1/2"/>
</dbReference>
<protein>
    <recommendedName>
        <fullName evidence="6">Zinc finger ZPR1-type domain-containing protein</fullName>
    </recommendedName>
</protein>
<dbReference type="Gene3D" id="2.60.120.1040">
    <property type="entry name" value="ZPR1, A/B domain"/>
    <property type="match status" value="1"/>
</dbReference>
<dbReference type="PANTHER" id="PTHR10876:SF0">
    <property type="entry name" value="ZINC FINGER PROTEIN ZPR1"/>
    <property type="match status" value="1"/>
</dbReference>
<dbReference type="Pfam" id="PF03367">
    <property type="entry name" value="Zn_ribbon_ZPR1"/>
    <property type="match status" value="1"/>
</dbReference>
<comment type="similarity">
    <text evidence="1">Belongs to the ZPR1 family.</text>
</comment>
<evidence type="ECO:0000256" key="5">
    <source>
        <dbReference type="SAM" id="MobiDB-lite"/>
    </source>
</evidence>
<dbReference type="GeneID" id="77807206"/>